<dbReference type="RefSeq" id="WP_066787979.1">
    <property type="nucleotide sequence ID" value="NZ_CP014806.1"/>
</dbReference>
<reference evidence="2" key="2">
    <citation type="submission" date="2016-03" db="EMBL/GenBank/DDBJ databases">
        <authorList>
            <person name="Ploux O."/>
        </authorList>
    </citation>
    <scope>NUCLEOTIDE SEQUENCE [LARGE SCALE GENOMIC DNA]</scope>
    <source>
        <strain evidence="2">PP9</strain>
    </source>
</reference>
<evidence type="ECO:0000313" key="1">
    <source>
        <dbReference type="EMBL" id="AMW99309.1"/>
    </source>
</evidence>
<sequence length="95" mass="10524">MPNTKNEALTINFSKPFEFESKTYESVNLTGLEDVTAAHLSAVEDQVTAIVPELSLEYALLLAAQVTEHPVEFFKSLPGKEGLKVKRVVQSFLNN</sequence>
<name>A0A143HD06_9BACL</name>
<dbReference type="STRING" id="241244.ATY39_07420"/>
<keyword evidence="2" id="KW-1185">Reference proteome</keyword>
<organism evidence="1 2">
    <name type="scientific">Rummeliibacillus stabekisii</name>
    <dbReference type="NCBI Taxonomy" id="241244"/>
    <lineage>
        <taxon>Bacteria</taxon>
        <taxon>Bacillati</taxon>
        <taxon>Bacillota</taxon>
        <taxon>Bacilli</taxon>
        <taxon>Bacillales</taxon>
        <taxon>Caryophanaceae</taxon>
        <taxon>Rummeliibacillus</taxon>
    </lineage>
</organism>
<dbReference type="EMBL" id="CP014806">
    <property type="protein sequence ID" value="AMW99309.1"/>
    <property type="molecule type" value="Genomic_DNA"/>
</dbReference>
<accession>A0A143HD06</accession>
<protein>
    <recommendedName>
        <fullName evidence="3">Phage tail assembly protein</fullName>
    </recommendedName>
</protein>
<dbReference type="KEGG" id="rst:ATY39_07420"/>
<evidence type="ECO:0008006" key="3">
    <source>
        <dbReference type="Google" id="ProtNLM"/>
    </source>
</evidence>
<evidence type="ECO:0000313" key="2">
    <source>
        <dbReference type="Proteomes" id="UP000076021"/>
    </source>
</evidence>
<dbReference type="Proteomes" id="UP000076021">
    <property type="component" value="Chromosome"/>
</dbReference>
<gene>
    <name evidence="1" type="ORF">ATY39_07420</name>
</gene>
<dbReference type="AlphaFoldDB" id="A0A143HD06"/>
<reference evidence="1 2" key="1">
    <citation type="journal article" date="2016" name="Genome Announc.">
        <title>Whole-Genome Sequence of Rummeliibacillus stabekisii Strain PP9 Isolated from Antarctic Soil.</title>
        <authorList>
            <person name="da Mota F.F."/>
            <person name="Vollu R.E."/>
            <person name="Jurelevicius D."/>
            <person name="Seldin L."/>
        </authorList>
    </citation>
    <scope>NUCLEOTIDE SEQUENCE [LARGE SCALE GENOMIC DNA]</scope>
    <source>
        <strain evidence="1 2">PP9</strain>
    </source>
</reference>
<proteinExistence type="predicted"/>
<dbReference type="OrthoDB" id="1935314at2"/>